<reference evidence="2 3" key="1">
    <citation type="journal article" date="2023" name="Plant Biotechnol. J.">
        <title>Chromosome-level wild Hevea brasiliensis genome provides new tools for genomic-assisted breeding and valuable loci to elevate rubber yield.</title>
        <authorList>
            <person name="Cheng H."/>
            <person name="Song X."/>
            <person name="Hu Y."/>
            <person name="Wu T."/>
            <person name="Yang Q."/>
            <person name="An Z."/>
            <person name="Feng S."/>
            <person name="Deng Z."/>
            <person name="Wu W."/>
            <person name="Zeng X."/>
            <person name="Tu M."/>
            <person name="Wang X."/>
            <person name="Huang H."/>
        </authorList>
    </citation>
    <scope>NUCLEOTIDE SEQUENCE [LARGE SCALE GENOMIC DNA]</scope>
    <source>
        <strain evidence="2">MT/VB/25A 57/8</strain>
    </source>
</reference>
<proteinExistence type="predicted"/>
<evidence type="ECO:0000313" key="2">
    <source>
        <dbReference type="EMBL" id="KAJ9174930.1"/>
    </source>
</evidence>
<organism evidence="2 3">
    <name type="scientific">Hevea brasiliensis</name>
    <name type="common">Para rubber tree</name>
    <name type="synonym">Siphonia brasiliensis</name>
    <dbReference type="NCBI Taxonomy" id="3981"/>
    <lineage>
        <taxon>Eukaryota</taxon>
        <taxon>Viridiplantae</taxon>
        <taxon>Streptophyta</taxon>
        <taxon>Embryophyta</taxon>
        <taxon>Tracheophyta</taxon>
        <taxon>Spermatophyta</taxon>
        <taxon>Magnoliopsida</taxon>
        <taxon>eudicotyledons</taxon>
        <taxon>Gunneridae</taxon>
        <taxon>Pentapetalae</taxon>
        <taxon>rosids</taxon>
        <taxon>fabids</taxon>
        <taxon>Malpighiales</taxon>
        <taxon>Euphorbiaceae</taxon>
        <taxon>Crotonoideae</taxon>
        <taxon>Micrandreae</taxon>
        <taxon>Hevea</taxon>
    </lineage>
</organism>
<comment type="caution">
    <text evidence="2">The sequence shown here is derived from an EMBL/GenBank/DDBJ whole genome shotgun (WGS) entry which is preliminary data.</text>
</comment>
<feature type="region of interest" description="Disordered" evidence="1">
    <location>
        <begin position="204"/>
        <end position="236"/>
    </location>
</feature>
<evidence type="ECO:0008006" key="4">
    <source>
        <dbReference type="Google" id="ProtNLM"/>
    </source>
</evidence>
<dbReference type="PANTHER" id="PTHR36066:SF8">
    <property type="entry name" value="TRANSCRIPTION FACTOR SAC51"/>
    <property type="match status" value="1"/>
</dbReference>
<dbReference type="PANTHER" id="PTHR36066">
    <property type="entry name" value="TRANSCRIPTION FACTOR BHLH145"/>
    <property type="match status" value="1"/>
</dbReference>
<dbReference type="Proteomes" id="UP001174677">
    <property type="component" value="Chromosome 8"/>
</dbReference>
<sequence length="364" mass="40156">MVKANLFPPHCTWQSPNFNCMSTSVDPVEPVCLPACVNPGSYTFSANMMMPGIAVPCIPGLKTQQSNRAQGLPQSLRPVFQNLLPAVKPYLKENLSVFPYGCAGEVVPNQIPGCRRRFVIFDQSGNETSLIYSSFFPTDVKPTIVARKCIGDSYLQDEEHAAKMDQINQTVLKLQEVSDENHLSGEESEMHEDTEEINALLYLDDDGDNDDYDDDDNSSGDEVTSTGHSPIQVRSCQTRVEVEEITEEVAGSDGQSKRQKLLDGVYKRTSLADTASLTKVAGVHGCDDNDDESSYAIGQNQEEERLAFWGSKQLKKDKVRATLKILESIIPGAKDKDPLVVLDVAIDYLKSLKFEAKTLGANYC</sequence>
<protein>
    <recommendedName>
        <fullName evidence="4">BHLH domain-containing protein</fullName>
    </recommendedName>
</protein>
<gene>
    <name evidence="2" type="ORF">P3X46_013524</name>
</gene>
<dbReference type="InterPro" id="IPR037546">
    <property type="entry name" value="SAC51-like"/>
</dbReference>
<evidence type="ECO:0000313" key="3">
    <source>
        <dbReference type="Proteomes" id="UP001174677"/>
    </source>
</evidence>
<evidence type="ECO:0000256" key="1">
    <source>
        <dbReference type="SAM" id="MobiDB-lite"/>
    </source>
</evidence>
<feature type="compositionally biased region" description="Acidic residues" evidence="1">
    <location>
        <begin position="204"/>
        <end position="219"/>
    </location>
</feature>
<name>A0ABQ9M5W8_HEVBR</name>
<dbReference type="EMBL" id="JARPOI010000008">
    <property type="protein sequence ID" value="KAJ9174930.1"/>
    <property type="molecule type" value="Genomic_DNA"/>
</dbReference>
<feature type="compositionally biased region" description="Polar residues" evidence="1">
    <location>
        <begin position="222"/>
        <end position="236"/>
    </location>
</feature>
<dbReference type="Pfam" id="PF23173">
    <property type="entry name" value="bHLH_SAC51"/>
    <property type="match status" value="1"/>
</dbReference>
<accession>A0ABQ9M5W8</accession>
<dbReference type="CDD" id="cd18917">
    <property type="entry name" value="bHLH_AtSAC51_like"/>
    <property type="match status" value="1"/>
</dbReference>
<keyword evidence="3" id="KW-1185">Reference proteome</keyword>